<gene>
    <name evidence="5" type="ORF">HYR64_05065</name>
</gene>
<feature type="coiled-coil region" evidence="1">
    <location>
        <begin position="5"/>
        <end position="39"/>
    </location>
</feature>
<accession>A0A931M053</accession>
<dbReference type="PANTHER" id="PTHR45138">
    <property type="entry name" value="REGULATORY COMPONENTS OF SENSORY TRANSDUCTION SYSTEM"/>
    <property type="match status" value="1"/>
</dbReference>
<evidence type="ECO:0000313" key="6">
    <source>
        <dbReference type="Proteomes" id="UP000727962"/>
    </source>
</evidence>
<name>A0A931M053_FIMGI</name>
<dbReference type="Gene3D" id="3.30.70.270">
    <property type="match status" value="1"/>
</dbReference>
<dbReference type="InterPro" id="IPR000700">
    <property type="entry name" value="PAS-assoc_C"/>
</dbReference>
<evidence type="ECO:0000256" key="1">
    <source>
        <dbReference type="SAM" id="Coils"/>
    </source>
</evidence>
<dbReference type="PANTHER" id="PTHR45138:SF9">
    <property type="entry name" value="DIGUANYLATE CYCLASE DGCM-RELATED"/>
    <property type="match status" value="1"/>
</dbReference>
<dbReference type="Gene3D" id="3.30.450.20">
    <property type="entry name" value="PAS domain"/>
    <property type="match status" value="1"/>
</dbReference>
<evidence type="ECO:0000313" key="5">
    <source>
        <dbReference type="EMBL" id="MBI1756461.1"/>
    </source>
</evidence>
<evidence type="ECO:0000259" key="2">
    <source>
        <dbReference type="PROSITE" id="PS50112"/>
    </source>
</evidence>
<dbReference type="InterPro" id="IPR050469">
    <property type="entry name" value="Diguanylate_Cyclase"/>
</dbReference>
<dbReference type="InterPro" id="IPR035965">
    <property type="entry name" value="PAS-like_dom_sf"/>
</dbReference>
<sequence>MNETLAAARDEVSAQRRVVEECTQRLAMQEAELSGLKSRIDRAHSLYAETARRMEDLFQGLPFACFGYDAEGRIHQWNRACEELFDLQAFQVLERSLEEVFGTMAAMEDLAAIGSKPFEGSVVEKLLWKRDREDGKTQWIETTAFPVRNEREQIVAAVCANLDITDRAVYEAQLEQSMERINRYSAELEAANQKLEQLAVTDGLTGLRNHRSFQQRLEASIADARETDSPIALVLLDVDHFKKFNDAYGHPEGDRVLQGVAAVLASYGDEPFTPARYGGEEFVLVLPGLAVEDALTTAERVRGEIEAAQPTGRLVTASLGLAIWTPEMRGPGELIAQADKALYKSKADGRNRVTLASSLWVDEKRAA</sequence>
<dbReference type="CDD" id="cd01949">
    <property type="entry name" value="GGDEF"/>
    <property type="match status" value="1"/>
</dbReference>
<evidence type="ECO:0000259" key="3">
    <source>
        <dbReference type="PROSITE" id="PS50113"/>
    </source>
</evidence>
<dbReference type="AlphaFoldDB" id="A0A931M053"/>
<dbReference type="PROSITE" id="PS50113">
    <property type="entry name" value="PAC"/>
    <property type="match status" value="1"/>
</dbReference>
<dbReference type="GO" id="GO:0006355">
    <property type="term" value="P:regulation of DNA-templated transcription"/>
    <property type="evidence" value="ECO:0007669"/>
    <property type="project" value="InterPro"/>
</dbReference>
<comment type="caution">
    <text evidence="5">The sequence shown here is derived from an EMBL/GenBank/DDBJ whole genome shotgun (WGS) entry which is preliminary data.</text>
</comment>
<dbReference type="EMBL" id="JACOSL010000031">
    <property type="protein sequence ID" value="MBI1756461.1"/>
    <property type="molecule type" value="Genomic_DNA"/>
</dbReference>
<dbReference type="PROSITE" id="PS50112">
    <property type="entry name" value="PAS"/>
    <property type="match status" value="1"/>
</dbReference>
<dbReference type="InterPro" id="IPR043128">
    <property type="entry name" value="Rev_trsase/Diguanyl_cyclase"/>
</dbReference>
<dbReference type="SMART" id="SM00267">
    <property type="entry name" value="GGDEF"/>
    <property type="match status" value="1"/>
</dbReference>
<dbReference type="NCBIfam" id="TIGR00229">
    <property type="entry name" value="sensory_box"/>
    <property type="match status" value="1"/>
</dbReference>
<feature type="domain" description="GGDEF" evidence="4">
    <location>
        <begin position="229"/>
        <end position="358"/>
    </location>
</feature>
<feature type="domain" description="PAS" evidence="2">
    <location>
        <begin position="50"/>
        <end position="97"/>
    </location>
</feature>
<dbReference type="Proteomes" id="UP000727962">
    <property type="component" value="Unassembled WGS sequence"/>
</dbReference>
<dbReference type="InterPro" id="IPR000014">
    <property type="entry name" value="PAS"/>
</dbReference>
<dbReference type="InterPro" id="IPR029787">
    <property type="entry name" value="Nucleotide_cyclase"/>
</dbReference>
<dbReference type="InterPro" id="IPR000160">
    <property type="entry name" value="GGDEF_dom"/>
</dbReference>
<dbReference type="NCBIfam" id="TIGR00254">
    <property type="entry name" value="GGDEF"/>
    <property type="match status" value="1"/>
</dbReference>
<feature type="domain" description="PAC" evidence="3">
    <location>
        <begin position="121"/>
        <end position="176"/>
    </location>
</feature>
<keyword evidence="1" id="KW-0175">Coiled coil</keyword>
<feature type="coiled-coil region" evidence="1">
    <location>
        <begin position="167"/>
        <end position="201"/>
    </location>
</feature>
<dbReference type="GO" id="GO:0052621">
    <property type="term" value="F:diguanylate cyclase activity"/>
    <property type="evidence" value="ECO:0007669"/>
    <property type="project" value="TreeGrafter"/>
</dbReference>
<dbReference type="InterPro" id="IPR013767">
    <property type="entry name" value="PAS_fold"/>
</dbReference>
<dbReference type="Pfam" id="PF00989">
    <property type="entry name" value="PAS"/>
    <property type="match status" value="1"/>
</dbReference>
<dbReference type="SUPFAM" id="SSF55785">
    <property type="entry name" value="PYP-like sensor domain (PAS domain)"/>
    <property type="match status" value="1"/>
</dbReference>
<evidence type="ECO:0000259" key="4">
    <source>
        <dbReference type="PROSITE" id="PS50887"/>
    </source>
</evidence>
<organism evidence="5 6">
    <name type="scientific">Fimbriimonas ginsengisoli</name>
    <dbReference type="NCBI Taxonomy" id="1005039"/>
    <lineage>
        <taxon>Bacteria</taxon>
        <taxon>Bacillati</taxon>
        <taxon>Armatimonadota</taxon>
        <taxon>Fimbriimonadia</taxon>
        <taxon>Fimbriimonadales</taxon>
        <taxon>Fimbriimonadaceae</taxon>
        <taxon>Fimbriimonas</taxon>
    </lineage>
</organism>
<proteinExistence type="predicted"/>
<protein>
    <submittedName>
        <fullName evidence="5">Diguanylate cyclase</fullName>
    </submittedName>
</protein>
<dbReference type="CDD" id="cd00130">
    <property type="entry name" value="PAS"/>
    <property type="match status" value="1"/>
</dbReference>
<dbReference type="SUPFAM" id="SSF55073">
    <property type="entry name" value="Nucleotide cyclase"/>
    <property type="match status" value="1"/>
</dbReference>
<reference evidence="5" key="1">
    <citation type="submission" date="2020-07" db="EMBL/GenBank/DDBJ databases">
        <title>Huge and variable diversity of episymbiotic CPR bacteria and DPANN archaea in groundwater ecosystems.</title>
        <authorList>
            <person name="He C.Y."/>
            <person name="Keren R."/>
            <person name="Whittaker M."/>
            <person name="Farag I.F."/>
            <person name="Doudna J."/>
            <person name="Cate J.H.D."/>
            <person name="Banfield J.F."/>
        </authorList>
    </citation>
    <scope>NUCLEOTIDE SEQUENCE</scope>
    <source>
        <strain evidence="5">NC_groundwater_17_Pr7_B-0.1um_64_12</strain>
    </source>
</reference>
<dbReference type="PROSITE" id="PS50887">
    <property type="entry name" value="GGDEF"/>
    <property type="match status" value="1"/>
</dbReference>
<dbReference type="FunFam" id="3.30.70.270:FF:000001">
    <property type="entry name" value="Diguanylate cyclase domain protein"/>
    <property type="match status" value="1"/>
</dbReference>
<dbReference type="Pfam" id="PF00990">
    <property type="entry name" value="GGDEF"/>
    <property type="match status" value="1"/>
</dbReference>